<organism evidence="1 2">
    <name type="scientific">Salinicoccus sesuvii</name>
    <dbReference type="NCBI Taxonomy" id="868281"/>
    <lineage>
        <taxon>Bacteria</taxon>
        <taxon>Bacillati</taxon>
        <taxon>Bacillota</taxon>
        <taxon>Bacilli</taxon>
        <taxon>Bacillales</taxon>
        <taxon>Staphylococcaceae</taxon>
        <taxon>Salinicoccus</taxon>
    </lineage>
</organism>
<dbReference type="RefSeq" id="WP_380653040.1">
    <property type="nucleotide sequence ID" value="NZ_JBHRVQ010000001.1"/>
</dbReference>
<dbReference type="EMBL" id="JBHRVQ010000001">
    <property type="protein sequence ID" value="MFC3388096.1"/>
    <property type="molecule type" value="Genomic_DNA"/>
</dbReference>
<reference evidence="2" key="1">
    <citation type="journal article" date="2019" name="Int. J. Syst. Evol. Microbiol.">
        <title>The Global Catalogue of Microorganisms (GCM) 10K type strain sequencing project: providing services to taxonomists for standard genome sequencing and annotation.</title>
        <authorList>
            <consortium name="The Broad Institute Genomics Platform"/>
            <consortium name="The Broad Institute Genome Sequencing Center for Infectious Disease"/>
            <person name="Wu L."/>
            <person name="Ma J."/>
        </authorList>
    </citation>
    <scope>NUCLEOTIDE SEQUENCE [LARGE SCALE GENOMIC DNA]</scope>
    <source>
        <strain evidence="2">CCM 7756</strain>
    </source>
</reference>
<gene>
    <name evidence="1" type="ORF">ACFOEO_05895</name>
</gene>
<protein>
    <submittedName>
        <fullName evidence="1">Abi family protein</fullName>
    </submittedName>
</protein>
<dbReference type="InterPro" id="IPR011664">
    <property type="entry name" value="Abi_system_AbiD/AbiF-like"/>
</dbReference>
<accession>A0ABV7N6B1</accession>
<name>A0ABV7N6B1_9STAP</name>
<proteinExistence type="predicted"/>
<evidence type="ECO:0000313" key="1">
    <source>
        <dbReference type="EMBL" id="MFC3388096.1"/>
    </source>
</evidence>
<keyword evidence="2" id="KW-1185">Reference proteome</keyword>
<sequence length="313" mass="36908">MGKFKDTSDIFDSLIPENKINVKDEKTARFIIDTYGYYNVINAYRDLLKDNEKEFEYFYNLFQFDQALKSIVLKYILLIETHYKHVLSKALSEEIGESVRQYLNVKNYKGSAKSNLSKAVNKINFNEKPMSSYTSEKQGIDFPPWIFLKSLPFGNSIKIYTISKADIKDRVANEMITNTKGFKIDDKKRIFIDNIEFLRQYRNKLAHGNRLINHKVKKKLNYNDCQKLSKTRYVSIEQFKKGIGESDLLALFYSIMILTKSIEQQDKFLTELFSLFEDYEVVDNQKFIDIILKVSNLPNNFQDIMLDARIIWR</sequence>
<comment type="caution">
    <text evidence="1">The sequence shown here is derived from an EMBL/GenBank/DDBJ whole genome shotgun (WGS) entry which is preliminary data.</text>
</comment>
<dbReference type="Pfam" id="PF07751">
    <property type="entry name" value="Abi_2"/>
    <property type="match status" value="1"/>
</dbReference>
<dbReference type="Proteomes" id="UP001595637">
    <property type="component" value="Unassembled WGS sequence"/>
</dbReference>
<evidence type="ECO:0000313" key="2">
    <source>
        <dbReference type="Proteomes" id="UP001595637"/>
    </source>
</evidence>